<sequence length="241" mass="27860">MLRWIVLLSLYSIVIAWLLPQFPSEFHKSRKVVVPEDATYSCQNINFQAAQYQFNEALNITPPELTWRNVSQFAQQLRRFVGNSTNNFLTTCYYRTRFYKQLGATYSSCINRYYLLTQLKAGDNPTAAFEYPDLWSQLDFACNAGLQFAIADWYKLQSTKSHDAVENCTRSFFNNSTFNGPDQFCAALPTYLTCLTTHYLSIVDPTDVVGAWYWCEEARVVFNYDCPTTRCYVGANATFFQ</sequence>
<keyword evidence="1" id="KW-0732">Signal</keyword>
<dbReference type="AlphaFoldDB" id="A0A914E918"/>
<name>A0A914E918_9BILA</name>
<feature type="chain" id="PRO_5037723668" evidence="1">
    <location>
        <begin position="17"/>
        <end position="241"/>
    </location>
</feature>
<evidence type="ECO:0000313" key="2">
    <source>
        <dbReference type="Proteomes" id="UP000887540"/>
    </source>
</evidence>
<dbReference type="WBParaSite" id="ACRNAN_scaffold6387.g26535.t1">
    <property type="protein sequence ID" value="ACRNAN_scaffold6387.g26535.t1"/>
    <property type="gene ID" value="ACRNAN_scaffold6387.g26535"/>
</dbReference>
<evidence type="ECO:0000313" key="3">
    <source>
        <dbReference type="WBParaSite" id="ACRNAN_scaffold6387.g26535.t1"/>
    </source>
</evidence>
<reference evidence="3" key="1">
    <citation type="submission" date="2022-11" db="UniProtKB">
        <authorList>
            <consortium name="WormBaseParasite"/>
        </authorList>
    </citation>
    <scope>IDENTIFICATION</scope>
</reference>
<keyword evidence="2" id="KW-1185">Reference proteome</keyword>
<accession>A0A914E918</accession>
<proteinExistence type="predicted"/>
<dbReference type="PANTHER" id="PTHR34311">
    <property type="entry name" value="PROTEIN CBG21698-RELATED"/>
    <property type="match status" value="1"/>
</dbReference>
<protein>
    <submittedName>
        <fullName evidence="3">Uncharacterized protein</fullName>
    </submittedName>
</protein>
<dbReference type="Proteomes" id="UP000887540">
    <property type="component" value="Unplaced"/>
</dbReference>
<evidence type="ECO:0000256" key="1">
    <source>
        <dbReference type="SAM" id="SignalP"/>
    </source>
</evidence>
<feature type="signal peptide" evidence="1">
    <location>
        <begin position="1"/>
        <end position="16"/>
    </location>
</feature>
<organism evidence="2 3">
    <name type="scientific">Acrobeloides nanus</name>
    <dbReference type="NCBI Taxonomy" id="290746"/>
    <lineage>
        <taxon>Eukaryota</taxon>
        <taxon>Metazoa</taxon>
        <taxon>Ecdysozoa</taxon>
        <taxon>Nematoda</taxon>
        <taxon>Chromadorea</taxon>
        <taxon>Rhabditida</taxon>
        <taxon>Tylenchina</taxon>
        <taxon>Cephalobomorpha</taxon>
        <taxon>Cephaloboidea</taxon>
        <taxon>Cephalobidae</taxon>
        <taxon>Acrobeloides</taxon>
    </lineage>
</organism>